<evidence type="ECO:0000256" key="6">
    <source>
        <dbReference type="ARBA" id="ARBA00022692"/>
    </source>
</evidence>
<dbReference type="Gene3D" id="3.30.1150.10">
    <property type="match status" value="1"/>
</dbReference>
<reference evidence="12 13" key="1">
    <citation type="submission" date="2006-03" db="EMBL/GenBank/DDBJ databases">
        <authorList>
            <person name="Pinhassi J."/>
            <person name="Pedros-Alio C."/>
            <person name="Ferriera S."/>
            <person name="Johnson J."/>
            <person name="Kravitz S."/>
            <person name="Halpern A."/>
            <person name="Remington K."/>
            <person name="Beeson K."/>
            <person name="Tran B."/>
            <person name="Rogers Y.-H."/>
            <person name="Friedman R."/>
            <person name="Venter J.C."/>
        </authorList>
    </citation>
    <scope>NUCLEOTIDE SEQUENCE [LARGE SCALE GENOMIC DNA]</scope>
    <source>
        <strain evidence="12 13">RED65</strain>
    </source>
</reference>
<dbReference type="AlphaFoldDB" id="Q1N3H6"/>
<dbReference type="NCBIfam" id="TIGR01352">
    <property type="entry name" value="tonB_Cterm"/>
    <property type="match status" value="1"/>
</dbReference>
<comment type="subcellular location">
    <subcellularLocation>
        <location evidence="1">Cell inner membrane</location>
        <topology evidence="1">Single-pass membrane protein</topology>
        <orientation evidence="1">Periplasmic side</orientation>
    </subcellularLocation>
</comment>
<dbReference type="GO" id="GO:0055085">
    <property type="term" value="P:transmembrane transport"/>
    <property type="evidence" value="ECO:0007669"/>
    <property type="project" value="InterPro"/>
</dbReference>
<dbReference type="Proteomes" id="UP000004263">
    <property type="component" value="Unassembled WGS sequence"/>
</dbReference>
<evidence type="ECO:0000259" key="11">
    <source>
        <dbReference type="PROSITE" id="PS52015"/>
    </source>
</evidence>
<keyword evidence="9" id="KW-0472">Membrane</keyword>
<evidence type="ECO:0000256" key="4">
    <source>
        <dbReference type="ARBA" id="ARBA00022475"/>
    </source>
</evidence>
<evidence type="ECO:0000256" key="10">
    <source>
        <dbReference type="SAM" id="Coils"/>
    </source>
</evidence>
<comment type="similarity">
    <text evidence="2">Belongs to the TonB family.</text>
</comment>
<evidence type="ECO:0000256" key="3">
    <source>
        <dbReference type="ARBA" id="ARBA00022448"/>
    </source>
</evidence>
<dbReference type="PROSITE" id="PS52015">
    <property type="entry name" value="TONB_CTD"/>
    <property type="match status" value="1"/>
</dbReference>
<name>Q1N3H6_9GAMM</name>
<dbReference type="GO" id="GO:0098797">
    <property type="term" value="C:plasma membrane protein complex"/>
    <property type="evidence" value="ECO:0007669"/>
    <property type="project" value="TreeGrafter"/>
</dbReference>
<evidence type="ECO:0000313" key="13">
    <source>
        <dbReference type="Proteomes" id="UP000004263"/>
    </source>
</evidence>
<keyword evidence="3" id="KW-0813">Transport</keyword>
<dbReference type="Pfam" id="PF16036">
    <property type="entry name" value="Chalcone_3"/>
    <property type="match status" value="1"/>
</dbReference>
<keyword evidence="8" id="KW-1133">Transmembrane helix</keyword>
<dbReference type="PANTHER" id="PTHR33446:SF2">
    <property type="entry name" value="PROTEIN TONB"/>
    <property type="match status" value="1"/>
</dbReference>
<comment type="caution">
    <text evidence="12">The sequence shown here is derived from an EMBL/GenBank/DDBJ whole genome shotgun (WGS) entry which is preliminary data.</text>
</comment>
<dbReference type="GO" id="GO:0015031">
    <property type="term" value="P:protein transport"/>
    <property type="evidence" value="ECO:0007669"/>
    <property type="project" value="UniProtKB-KW"/>
</dbReference>
<dbReference type="GO" id="GO:0031992">
    <property type="term" value="F:energy transducer activity"/>
    <property type="evidence" value="ECO:0007669"/>
    <property type="project" value="TreeGrafter"/>
</dbReference>
<dbReference type="PANTHER" id="PTHR33446">
    <property type="entry name" value="PROTEIN TONB-RELATED"/>
    <property type="match status" value="1"/>
</dbReference>
<dbReference type="Pfam" id="PF03544">
    <property type="entry name" value="TonB_C"/>
    <property type="match status" value="1"/>
</dbReference>
<dbReference type="InterPro" id="IPR016087">
    <property type="entry name" value="Chalcone_isomerase"/>
</dbReference>
<keyword evidence="5" id="KW-0997">Cell inner membrane</keyword>
<dbReference type="SUPFAM" id="SSF74653">
    <property type="entry name" value="TolA/TonB C-terminal domain"/>
    <property type="match status" value="1"/>
</dbReference>
<dbReference type="InterPro" id="IPR037682">
    <property type="entry name" value="TonB_C"/>
</dbReference>
<evidence type="ECO:0000256" key="1">
    <source>
        <dbReference type="ARBA" id="ARBA00004383"/>
    </source>
</evidence>
<keyword evidence="13" id="KW-1185">Reference proteome</keyword>
<keyword evidence="6" id="KW-0812">Transmembrane</keyword>
<evidence type="ECO:0000256" key="5">
    <source>
        <dbReference type="ARBA" id="ARBA00022519"/>
    </source>
</evidence>
<dbReference type="STRING" id="207949.RED65_12534"/>
<evidence type="ECO:0000256" key="2">
    <source>
        <dbReference type="ARBA" id="ARBA00006555"/>
    </source>
</evidence>
<evidence type="ECO:0000256" key="9">
    <source>
        <dbReference type="ARBA" id="ARBA00023136"/>
    </source>
</evidence>
<keyword evidence="7" id="KW-0653">Protein transport</keyword>
<organism evidence="12 13">
    <name type="scientific">Bermanella marisrubri</name>
    <dbReference type="NCBI Taxonomy" id="207949"/>
    <lineage>
        <taxon>Bacteria</taxon>
        <taxon>Pseudomonadati</taxon>
        <taxon>Pseudomonadota</taxon>
        <taxon>Gammaproteobacteria</taxon>
        <taxon>Oceanospirillales</taxon>
        <taxon>Oceanospirillaceae</taxon>
        <taxon>Bermanella</taxon>
    </lineage>
</organism>
<accession>Q1N3H6</accession>
<dbReference type="EMBL" id="AAQH01000004">
    <property type="protein sequence ID" value="EAT12898.1"/>
    <property type="molecule type" value="Genomic_DNA"/>
</dbReference>
<dbReference type="HOGENOM" id="CLU_690574_0_0_6"/>
<evidence type="ECO:0000256" key="7">
    <source>
        <dbReference type="ARBA" id="ARBA00022927"/>
    </source>
</evidence>
<evidence type="ECO:0000313" key="12">
    <source>
        <dbReference type="EMBL" id="EAT12898.1"/>
    </source>
</evidence>
<feature type="domain" description="TonB C-terminal" evidence="11">
    <location>
        <begin position="274"/>
        <end position="367"/>
    </location>
</feature>
<gene>
    <name evidence="12" type="ORF">RED65_12534</name>
</gene>
<keyword evidence="4" id="KW-1003">Cell membrane</keyword>
<dbReference type="InterPro" id="IPR006260">
    <property type="entry name" value="TonB/TolA_C"/>
</dbReference>
<dbReference type="InterPro" id="IPR051045">
    <property type="entry name" value="TonB-dependent_transducer"/>
</dbReference>
<keyword evidence="10" id="KW-0175">Coiled coil</keyword>
<sequence length="367" mass="42731">MGVGLYSDLSAKYYYGALYSTYNSTNENKLLDSKSDMRMEMRFISEKVSPRRFNKLFNDMIAINNPTKTINQYTDEIIDLTQIVQDDLIYGDRLVVERINGGVTFFINSVPVMTTDNSEFLNVLLRGWIGLLPPTPSYKRDVLSGDTGPHVLAYETLDWDSSRKTLVEKWQTPIRSQSLEAEQLRLEKQQFEKEQEALTLARIAVEKLEKKAKSQALDKVEKQRKLAMQKERERQLEKKREENERKRRQRLAALKEKQEEERQRLKEIQLAENIYYKQVLRKAMDAVVYPRRAYERGQEGLVKVRINIDKDGNVKNAVMIQSSKINILDAAAVMSAKKAQPYPKVPVLLANNQTDFEFTIPYRFKTQ</sequence>
<feature type="coiled-coil region" evidence="10">
    <location>
        <begin position="174"/>
        <end position="271"/>
    </location>
</feature>
<protein>
    <recommendedName>
        <fullName evidence="11">TonB C-terminal domain-containing protein</fullName>
    </recommendedName>
</protein>
<proteinExistence type="inferred from homology"/>
<evidence type="ECO:0000256" key="8">
    <source>
        <dbReference type="ARBA" id="ARBA00022989"/>
    </source>
</evidence>